<dbReference type="EMBL" id="FOOQ01000003">
    <property type="protein sequence ID" value="SFG71926.1"/>
    <property type="molecule type" value="Genomic_DNA"/>
</dbReference>
<name>A0A1I2UAU5_9EURY</name>
<evidence type="ECO:0000259" key="1">
    <source>
        <dbReference type="Pfam" id="PF16011"/>
    </source>
</evidence>
<dbReference type="OrthoDB" id="306059at2157"/>
<organism evidence="2 3">
    <name type="scientific">Halopelagius inordinatus</name>
    <dbReference type="NCBI Taxonomy" id="553467"/>
    <lineage>
        <taxon>Archaea</taxon>
        <taxon>Methanobacteriati</taxon>
        <taxon>Methanobacteriota</taxon>
        <taxon>Stenosarchaea group</taxon>
        <taxon>Halobacteria</taxon>
        <taxon>Halobacteriales</taxon>
        <taxon>Haloferacaceae</taxon>
    </lineage>
</organism>
<dbReference type="GO" id="GO:0004553">
    <property type="term" value="F:hydrolase activity, hydrolyzing O-glycosyl compounds"/>
    <property type="evidence" value="ECO:0007669"/>
    <property type="project" value="InterPro"/>
</dbReference>
<dbReference type="Proteomes" id="UP000198876">
    <property type="component" value="Unassembled WGS sequence"/>
</dbReference>
<reference evidence="3" key="1">
    <citation type="submission" date="2016-10" db="EMBL/GenBank/DDBJ databases">
        <authorList>
            <person name="Varghese N."/>
            <person name="Submissions S."/>
        </authorList>
    </citation>
    <scope>NUCLEOTIDE SEQUENCE [LARGE SCALE GENOMIC DNA]</scope>
    <source>
        <strain evidence="3">CGMCC 1.7739</strain>
    </source>
</reference>
<dbReference type="Pfam" id="PF16011">
    <property type="entry name" value="CBM9_2"/>
    <property type="match status" value="1"/>
</dbReference>
<accession>A0A1I2UAU5</accession>
<dbReference type="STRING" id="553467.SAMN04488063_2772"/>
<protein>
    <submittedName>
        <fullName evidence="2">Carbohydrate-binding family 9</fullName>
    </submittedName>
</protein>
<dbReference type="GO" id="GO:0016052">
    <property type="term" value="P:carbohydrate catabolic process"/>
    <property type="evidence" value="ECO:0007669"/>
    <property type="project" value="InterPro"/>
</dbReference>
<dbReference type="CDD" id="cd09620">
    <property type="entry name" value="CBM9_like_3"/>
    <property type="match status" value="1"/>
</dbReference>
<keyword evidence="3" id="KW-1185">Reference proteome</keyword>
<dbReference type="InterPro" id="IPR010502">
    <property type="entry name" value="Carb-bd_dom_fam9"/>
</dbReference>
<evidence type="ECO:0000313" key="2">
    <source>
        <dbReference type="EMBL" id="SFG71926.1"/>
    </source>
</evidence>
<proteinExistence type="predicted"/>
<sequence length="224" mass="24906">MKRCRVVRVDETVPLDGVVEGTPWEAAEAVEIDEFPWGPSDAERSAVVRSLYDEDALYLQYRVEEDRVRAETSELNGPVWEDSCVELFATLEPGRRPHYVNFEVNCVGAFRLGFGPDRDDRELISPELADSVRVATSVDGSMTGSSGVGRWWVAAALPFETLRAFTGVPTSPEEGTVWRGNFHRLGDGGDALYATWNPVDAPTPDFHRPSQFGELVFGRAPDER</sequence>
<dbReference type="SUPFAM" id="SSF49344">
    <property type="entry name" value="CBD9-like"/>
    <property type="match status" value="1"/>
</dbReference>
<dbReference type="GO" id="GO:0030246">
    <property type="term" value="F:carbohydrate binding"/>
    <property type="evidence" value="ECO:0007669"/>
    <property type="project" value="InterPro"/>
</dbReference>
<dbReference type="RefSeq" id="WP_092893159.1">
    <property type="nucleotide sequence ID" value="NZ_FOOQ01000003.1"/>
</dbReference>
<dbReference type="Gene3D" id="2.60.40.1190">
    <property type="match status" value="1"/>
</dbReference>
<feature type="domain" description="Carbohydrate-binding" evidence="1">
    <location>
        <begin position="28"/>
        <end position="217"/>
    </location>
</feature>
<gene>
    <name evidence="2" type="ORF">SAMN04488063_2772</name>
</gene>
<dbReference type="AlphaFoldDB" id="A0A1I2UAU5"/>
<evidence type="ECO:0000313" key="3">
    <source>
        <dbReference type="Proteomes" id="UP000198876"/>
    </source>
</evidence>